<evidence type="ECO:0000313" key="3">
    <source>
        <dbReference type="Proteomes" id="UP001162162"/>
    </source>
</evidence>
<keyword evidence="1" id="KW-0812">Transmembrane</keyword>
<accession>A0AAV8ZH50</accession>
<dbReference type="Proteomes" id="UP001162162">
    <property type="component" value="Unassembled WGS sequence"/>
</dbReference>
<feature type="transmembrane region" description="Helical" evidence="1">
    <location>
        <begin position="76"/>
        <end position="95"/>
    </location>
</feature>
<comment type="caution">
    <text evidence="2">The sequence shown here is derived from an EMBL/GenBank/DDBJ whole genome shotgun (WGS) entry which is preliminary data.</text>
</comment>
<dbReference type="EMBL" id="JAPWTK010000001">
    <property type="protein sequence ID" value="KAJ8963066.1"/>
    <property type="molecule type" value="Genomic_DNA"/>
</dbReference>
<proteinExistence type="predicted"/>
<evidence type="ECO:0000256" key="1">
    <source>
        <dbReference type="SAM" id="Phobius"/>
    </source>
</evidence>
<keyword evidence="3" id="KW-1185">Reference proteome</keyword>
<protein>
    <submittedName>
        <fullName evidence="2">Uncharacterized protein</fullName>
    </submittedName>
</protein>
<evidence type="ECO:0000313" key="2">
    <source>
        <dbReference type="EMBL" id="KAJ8963066.1"/>
    </source>
</evidence>
<sequence length="124" mass="14394">MSPEFGFKRGTPPQPLKSPGIDFSSIIDVIQLYWNSLLLYLTDTFIALQKSESKRVVNFLENLPDSFCFNDFQWKLLKTFSILFVINLLLIVVVWKIHATLREIEELKASVSKLKLPKEHTPRI</sequence>
<keyword evidence="1" id="KW-0472">Membrane</keyword>
<name>A0AAV8ZH50_9CUCU</name>
<gene>
    <name evidence="2" type="ORF">NQ318_018530</name>
</gene>
<reference evidence="2" key="1">
    <citation type="journal article" date="2023" name="Insect Mol. Biol.">
        <title>Genome sequencing provides insights into the evolution of gene families encoding plant cell wall-degrading enzymes in longhorned beetles.</title>
        <authorList>
            <person name="Shin N.R."/>
            <person name="Okamura Y."/>
            <person name="Kirsch R."/>
            <person name="Pauchet Y."/>
        </authorList>
    </citation>
    <scope>NUCLEOTIDE SEQUENCE</scope>
    <source>
        <strain evidence="2">AMC_N1</strain>
    </source>
</reference>
<dbReference type="AlphaFoldDB" id="A0AAV8ZH50"/>
<organism evidence="2 3">
    <name type="scientific">Aromia moschata</name>
    <dbReference type="NCBI Taxonomy" id="1265417"/>
    <lineage>
        <taxon>Eukaryota</taxon>
        <taxon>Metazoa</taxon>
        <taxon>Ecdysozoa</taxon>
        <taxon>Arthropoda</taxon>
        <taxon>Hexapoda</taxon>
        <taxon>Insecta</taxon>
        <taxon>Pterygota</taxon>
        <taxon>Neoptera</taxon>
        <taxon>Endopterygota</taxon>
        <taxon>Coleoptera</taxon>
        <taxon>Polyphaga</taxon>
        <taxon>Cucujiformia</taxon>
        <taxon>Chrysomeloidea</taxon>
        <taxon>Cerambycidae</taxon>
        <taxon>Cerambycinae</taxon>
        <taxon>Callichromatini</taxon>
        <taxon>Aromia</taxon>
    </lineage>
</organism>
<keyword evidence="1" id="KW-1133">Transmembrane helix</keyword>